<evidence type="ECO:0000256" key="1">
    <source>
        <dbReference type="SAM" id="MobiDB-lite"/>
    </source>
</evidence>
<comment type="caution">
    <text evidence="2">The sequence shown here is derived from an EMBL/GenBank/DDBJ whole genome shotgun (WGS) entry which is preliminary data.</text>
</comment>
<reference evidence="2 3" key="1">
    <citation type="journal article" date="2019" name="Commun. Biol.">
        <title>The bagworm genome reveals a unique fibroin gene that provides high tensile strength.</title>
        <authorList>
            <person name="Kono N."/>
            <person name="Nakamura H."/>
            <person name="Ohtoshi R."/>
            <person name="Tomita M."/>
            <person name="Numata K."/>
            <person name="Arakawa K."/>
        </authorList>
    </citation>
    <scope>NUCLEOTIDE SEQUENCE [LARGE SCALE GENOMIC DNA]</scope>
</reference>
<proteinExistence type="predicted"/>
<dbReference type="AlphaFoldDB" id="A0A4C1Z2K8"/>
<dbReference type="Proteomes" id="UP000299102">
    <property type="component" value="Unassembled WGS sequence"/>
</dbReference>
<dbReference type="OrthoDB" id="8008816at2759"/>
<feature type="region of interest" description="Disordered" evidence="1">
    <location>
        <begin position="124"/>
        <end position="172"/>
    </location>
</feature>
<dbReference type="Gene3D" id="3.40.50.300">
    <property type="entry name" value="P-loop containing nucleotide triphosphate hydrolases"/>
    <property type="match status" value="1"/>
</dbReference>
<dbReference type="InterPro" id="IPR027417">
    <property type="entry name" value="P-loop_NTPase"/>
</dbReference>
<feature type="compositionally biased region" description="Polar residues" evidence="1">
    <location>
        <begin position="90"/>
        <end position="99"/>
    </location>
</feature>
<evidence type="ECO:0000313" key="2">
    <source>
        <dbReference type="EMBL" id="GBP81264.1"/>
    </source>
</evidence>
<dbReference type="EMBL" id="BGZK01001503">
    <property type="protein sequence ID" value="GBP81264.1"/>
    <property type="molecule type" value="Genomic_DNA"/>
</dbReference>
<evidence type="ECO:0000313" key="3">
    <source>
        <dbReference type="Proteomes" id="UP000299102"/>
    </source>
</evidence>
<sequence length="172" mass="19172">MGNFNKFDKFPLMECVQKRVIMWNEPNFEPGAEEILKTVFGGDVTNVKTTNYQETTDTPTELSAMDTDADTESFTQDVNNMRKGKLKNCSPESVAQQTTKRLKDSGPSLSKNMQEEIKVFPNFQQVEQGASLGNGEIDNEYEEGTKKTASRKTSGAYTEAEAEEATKVSDET</sequence>
<keyword evidence="3" id="KW-1185">Reference proteome</keyword>
<gene>
    <name evidence="2" type="ORF">EVAR_54294_1</name>
</gene>
<name>A0A4C1Z2K8_EUMVA</name>
<accession>A0A4C1Z2K8</accession>
<organism evidence="2 3">
    <name type="scientific">Eumeta variegata</name>
    <name type="common">Bagworm moth</name>
    <name type="synonym">Eumeta japonica</name>
    <dbReference type="NCBI Taxonomy" id="151549"/>
    <lineage>
        <taxon>Eukaryota</taxon>
        <taxon>Metazoa</taxon>
        <taxon>Ecdysozoa</taxon>
        <taxon>Arthropoda</taxon>
        <taxon>Hexapoda</taxon>
        <taxon>Insecta</taxon>
        <taxon>Pterygota</taxon>
        <taxon>Neoptera</taxon>
        <taxon>Endopterygota</taxon>
        <taxon>Lepidoptera</taxon>
        <taxon>Glossata</taxon>
        <taxon>Ditrysia</taxon>
        <taxon>Tineoidea</taxon>
        <taxon>Psychidae</taxon>
        <taxon>Oiketicinae</taxon>
        <taxon>Eumeta</taxon>
    </lineage>
</organism>
<feature type="region of interest" description="Disordered" evidence="1">
    <location>
        <begin position="81"/>
        <end position="112"/>
    </location>
</feature>
<protein>
    <submittedName>
        <fullName evidence="2">Non-capsid protein NS-1</fullName>
    </submittedName>
</protein>